<keyword evidence="1" id="KW-1133">Transmembrane helix</keyword>
<feature type="transmembrane region" description="Helical" evidence="1">
    <location>
        <begin position="246"/>
        <end position="266"/>
    </location>
</feature>
<dbReference type="EMBL" id="JAKLTQ010000001">
    <property type="protein sequence ID" value="MCG2620555.1"/>
    <property type="molecule type" value="Genomic_DNA"/>
</dbReference>
<proteinExistence type="predicted"/>
<feature type="transmembrane region" description="Helical" evidence="1">
    <location>
        <begin position="351"/>
        <end position="371"/>
    </location>
</feature>
<evidence type="ECO:0000256" key="1">
    <source>
        <dbReference type="SAM" id="Phobius"/>
    </source>
</evidence>
<reference evidence="2" key="1">
    <citation type="submission" date="2022-01" db="EMBL/GenBank/DDBJ databases">
        <authorList>
            <person name="Jo J.-H."/>
            <person name="Im W.-T."/>
        </authorList>
    </citation>
    <scope>NUCLEOTIDE SEQUENCE</scope>
    <source>
        <strain evidence="2">I2-34</strain>
    </source>
</reference>
<name>A0ABS9L1S7_9MICC</name>
<keyword evidence="1" id="KW-0472">Membrane</keyword>
<dbReference type="RefSeq" id="WP_237817655.1">
    <property type="nucleotide sequence ID" value="NZ_JAKLTQ010000001.1"/>
</dbReference>
<accession>A0ABS9L1S7</accession>
<feature type="transmembrane region" description="Helical" evidence="1">
    <location>
        <begin position="223"/>
        <end position="240"/>
    </location>
</feature>
<feature type="transmembrane region" description="Helical" evidence="1">
    <location>
        <begin position="287"/>
        <end position="305"/>
    </location>
</feature>
<keyword evidence="3" id="KW-1185">Reference proteome</keyword>
<evidence type="ECO:0000313" key="2">
    <source>
        <dbReference type="EMBL" id="MCG2620555.1"/>
    </source>
</evidence>
<feature type="transmembrane region" description="Helical" evidence="1">
    <location>
        <begin position="325"/>
        <end position="344"/>
    </location>
</feature>
<keyword evidence="1" id="KW-0812">Transmembrane</keyword>
<evidence type="ECO:0008006" key="4">
    <source>
        <dbReference type="Google" id="ProtNLM"/>
    </source>
</evidence>
<feature type="transmembrane region" description="Helical" evidence="1">
    <location>
        <begin position="47"/>
        <end position="68"/>
    </location>
</feature>
<dbReference type="Proteomes" id="UP001165368">
    <property type="component" value="Unassembled WGS sequence"/>
</dbReference>
<feature type="transmembrane region" description="Helical" evidence="1">
    <location>
        <begin position="166"/>
        <end position="188"/>
    </location>
</feature>
<evidence type="ECO:0000313" key="3">
    <source>
        <dbReference type="Proteomes" id="UP001165368"/>
    </source>
</evidence>
<organism evidence="2 3">
    <name type="scientific">Arthrobacter hankyongi</name>
    <dbReference type="NCBI Taxonomy" id="2904801"/>
    <lineage>
        <taxon>Bacteria</taxon>
        <taxon>Bacillati</taxon>
        <taxon>Actinomycetota</taxon>
        <taxon>Actinomycetes</taxon>
        <taxon>Micrococcales</taxon>
        <taxon>Micrococcaceae</taxon>
        <taxon>Arthrobacter</taxon>
    </lineage>
</organism>
<sequence>MKARLAGFLRGAGGAIGSQASQALASFLLMAVAARVLGIDSLGKLSVLYGVMVLCTAVTSGFIGDSLTVLDRHQPSIRSALQWSLMVLALAAGTAMAAVSAGTGFTTPAEAMALAAALVCFLLNDIMRRLLMANLSFLRLIVVDLVGLAVAMAVLWLWSLSAGQELVAFLVAIAIGQFAASVAAMLLLPGEERYLSLSAPASWKSVARYGFWRAAQQALRPSLLTALRLAVVAIIGLAAAGELELARLYAAPAMLFVSGISSYLFASFARKRELPVADLLKQSDRGVAILLTATAAIAAVGLPLLPVAGPLMTGGTPGLLATAGWLAYAASIAAVTPYGALAAVRGQAHRIFIIRLTDSALSLLAAGGIVAATGNAAYAPLLAAVGSALGGWGIRRILLVPLVRISYQPAEQPLRGMGSSTHV</sequence>
<comment type="caution">
    <text evidence="2">The sequence shown here is derived from an EMBL/GenBank/DDBJ whole genome shotgun (WGS) entry which is preliminary data.</text>
</comment>
<protein>
    <recommendedName>
        <fullName evidence="4">Membrane protein involved in the export of O-antigen and teichoic acid</fullName>
    </recommendedName>
</protein>
<feature type="transmembrane region" description="Helical" evidence="1">
    <location>
        <begin position="377"/>
        <end position="394"/>
    </location>
</feature>
<feature type="transmembrane region" description="Helical" evidence="1">
    <location>
        <begin position="80"/>
        <end position="99"/>
    </location>
</feature>
<feature type="transmembrane region" description="Helical" evidence="1">
    <location>
        <begin position="136"/>
        <end position="160"/>
    </location>
</feature>
<gene>
    <name evidence="2" type="ORF">LVY72_01365</name>
</gene>